<dbReference type="Proteomes" id="UP001431783">
    <property type="component" value="Unassembled WGS sequence"/>
</dbReference>
<evidence type="ECO:0000313" key="3">
    <source>
        <dbReference type="Proteomes" id="UP001431783"/>
    </source>
</evidence>
<feature type="non-terminal residue" evidence="2">
    <location>
        <position position="64"/>
    </location>
</feature>
<protein>
    <submittedName>
        <fullName evidence="2">Uncharacterized protein</fullName>
    </submittedName>
</protein>
<keyword evidence="3" id="KW-1185">Reference proteome</keyword>
<comment type="caution">
    <text evidence="2">The sequence shown here is derived from an EMBL/GenBank/DDBJ whole genome shotgun (WGS) entry which is preliminary data.</text>
</comment>
<reference evidence="2 3" key="1">
    <citation type="submission" date="2023-03" db="EMBL/GenBank/DDBJ databases">
        <title>Genome insight into feeding habits of ladybird beetles.</title>
        <authorList>
            <person name="Li H.-S."/>
            <person name="Huang Y.-H."/>
            <person name="Pang H."/>
        </authorList>
    </citation>
    <scope>NUCLEOTIDE SEQUENCE [LARGE SCALE GENOMIC DNA]</scope>
    <source>
        <strain evidence="2">SYSU_2023b</strain>
        <tissue evidence="2">Whole body</tissue>
    </source>
</reference>
<evidence type="ECO:0000313" key="2">
    <source>
        <dbReference type="EMBL" id="KAK9891676.1"/>
    </source>
</evidence>
<feature type="region of interest" description="Disordered" evidence="1">
    <location>
        <begin position="39"/>
        <end position="64"/>
    </location>
</feature>
<name>A0AAW1VGB3_9CUCU</name>
<sequence length="64" mass="7679">IIRHSHIYIAKYLYRDLALAKWRHDRRYLDTKIANHQSTVNKRDMNENNKNGSPDQLYAATIHE</sequence>
<gene>
    <name evidence="2" type="ORF">WA026_015643</name>
</gene>
<dbReference type="EMBL" id="JARQZJ010000129">
    <property type="protein sequence ID" value="KAK9891676.1"/>
    <property type="molecule type" value="Genomic_DNA"/>
</dbReference>
<accession>A0AAW1VGB3</accession>
<proteinExistence type="predicted"/>
<feature type="non-terminal residue" evidence="2">
    <location>
        <position position="1"/>
    </location>
</feature>
<organism evidence="2 3">
    <name type="scientific">Henosepilachna vigintioctopunctata</name>
    <dbReference type="NCBI Taxonomy" id="420089"/>
    <lineage>
        <taxon>Eukaryota</taxon>
        <taxon>Metazoa</taxon>
        <taxon>Ecdysozoa</taxon>
        <taxon>Arthropoda</taxon>
        <taxon>Hexapoda</taxon>
        <taxon>Insecta</taxon>
        <taxon>Pterygota</taxon>
        <taxon>Neoptera</taxon>
        <taxon>Endopterygota</taxon>
        <taxon>Coleoptera</taxon>
        <taxon>Polyphaga</taxon>
        <taxon>Cucujiformia</taxon>
        <taxon>Coccinelloidea</taxon>
        <taxon>Coccinellidae</taxon>
        <taxon>Epilachninae</taxon>
        <taxon>Epilachnini</taxon>
        <taxon>Henosepilachna</taxon>
    </lineage>
</organism>
<evidence type="ECO:0000256" key="1">
    <source>
        <dbReference type="SAM" id="MobiDB-lite"/>
    </source>
</evidence>
<dbReference type="AlphaFoldDB" id="A0AAW1VGB3"/>